<evidence type="ECO:0000313" key="2">
    <source>
        <dbReference type="EMBL" id="AUH21199.1"/>
    </source>
</evidence>
<feature type="transmembrane region" description="Helical" evidence="1">
    <location>
        <begin position="6"/>
        <end position="28"/>
    </location>
</feature>
<gene>
    <name evidence="2" type="primary">atp8</name>
</gene>
<organism evidence="2">
    <name type="scientific">Lutraria maxima</name>
    <dbReference type="NCBI Taxonomy" id="971267"/>
    <lineage>
        <taxon>Eukaryota</taxon>
        <taxon>Metazoa</taxon>
        <taxon>Spiralia</taxon>
        <taxon>Lophotrochozoa</taxon>
        <taxon>Mollusca</taxon>
        <taxon>Bivalvia</taxon>
        <taxon>Autobranchia</taxon>
        <taxon>Heteroconchia</taxon>
        <taxon>Euheterodonta</taxon>
        <taxon>Imparidentia</taxon>
        <taxon>Neoheterodontei</taxon>
        <taxon>Venerida</taxon>
        <taxon>Mactroidea</taxon>
        <taxon>Mactridae</taxon>
        <taxon>Lutraria</taxon>
    </lineage>
</organism>
<protein>
    <submittedName>
        <fullName evidence="2">ATP synthase F0 subunit 8</fullName>
    </submittedName>
</protein>
<dbReference type="GeneID" id="35457045"/>
<geneLocation type="mitochondrion" evidence="2"/>
<name>A0A343S4N3_9BIVA</name>
<dbReference type="RefSeq" id="YP_009455673.1">
    <property type="nucleotide sequence ID" value="NC_036766.1"/>
</dbReference>
<keyword evidence="1" id="KW-1133">Transmembrane helix</keyword>
<accession>A0A343S4N3</accession>
<keyword evidence="2" id="KW-0496">Mitochondrion</keyword>
<keyword evidence="1" id="KW-0812">Transmembrane</keyword>
<keyword evidence="1" id="KW-0472">Membrane</keyword>
<proteinExistence type="predicted"/>
<evidence type="ECO:0000256" key="1">
    <source>
        <dbReference type="SAM" id="Phobius"/>
    </source>
</evidence>
<sequence>MTFSPVVSGLIYLCVLSYVFCIMCFLWWSGKRGWDF</sequence>
<dbReference type="EMBL" id="MF784266">
    <property type="protein sequence ID" value="AUH21199.1"/>
    <property type="molecule type" value="Genomic_DNA"/>
</dbReference>
<dbReference type="AlphaFoldDB" id="A0A343S4N3"/>
<reference evidence="2" key="1">
    <citation type="journal article" date="2017" name="Mitochondrial DNA Part B Resour">
        <title>The complete mitochondrial genome of Lutraria maxima Jonas (Veneroida: Mactridae).</title>
        <authorList>
            <person name="Zhong S."/>
            <person name="Zhao Y."/>
            <person name="Wang X."/>
            <person name="Song Z."/>
            <person name="Zhang Q."/>
        </authorList>
    </citation>
    <scope>NUCLEOTIDE SEQUENCE</scope>
</reference>